<dbReference type="RefSeq" id="WP_311940811.1">
    <property type="nucleotide sequence ID" value="NZ_JAVSCK010000004.1"/>
</dbReference>
<dbReference type="Proteomes" id="UP001597163">
    <property type="component" value="Unassembled WGS sequence"/>
</dbReference>
<dbReference type="EMBL" id="JBHTLJ010000004">
    <property type="protein sequence ID" value="MFD1163616.1"/>
    <property type="molecule type" value="Genomic_DNA"/>
</dbReference>
<protein>
    <submittedName>
        <fullName evidence="1">DUF6134 family protein</fullName>
    </submittedName>
</protein>
<name>A0ABW3RF13_9FLAO</name>
<dbReference type="InterPro" id="IPR045767">
    <property type="entry name" value="DUF6134"/>
</dbReference>
<comment type="caution">
    <text evidence="1">The sequence shown here is derived from an EMBL/GenBank/DDBJ whole genome shotgun (WGS) entry which is preliminary data.</text>
</comment>
<keyword evidence="2" id="KW-1185">Reference proteome</keyword>
<organism evidence="1 2">
    <name type="scientific">Hwangdonia seohaensis</name>
    <dbReference type="NCBI Taxonomy" id="1240727"/>
    <lineage>
        <taxon>Bacteria</taxon>
        <taxon>Pseudomonadati</taxon>
        <taxon>Bacteroidota</taxon>
        <taxon>Flavobacteriia</taxon>
        <taxon>Flavobacteriales</taxon>
        <taxon>Flavobacteriaceae</taxon>
        <taxon>Hwangdonia</taxon>
    </lineage>
</organism>
<proteinExistence type="predicted"/>
<reference evidence="2" key="1">
    <citation type="journal article" date="2019" name="Int. J. Syst. Evol. Microbiol.">
        <title>The Global Catalogue of Microorganisms (GCM) 10K type strain sequencing project: providing services to taxonomists for standard genome sequencing and annotation.</title>
        <authorList>
            <consortium name="The Broad Institute Genomics Platform"/>
            <consortium name="The Broad Institute Genome Sequencing Center for Infectious Disease"/>
            <person name="Wu L."/>
            <person name="Ma J."/>
        </authorList>
    </citation>
    <scope>NUCLEOTIDE SEQUENCE [LARGE SCALE GENOMIC DNA]</scope>
    <source>
        <strain evidence="2">CCUG 63246</strain>
    </source>
</reference>
<evidence type="ECO:0000313" key="1">
    <source>
        <dbReference type="EMBL" id="MFD1163616.1"/>
    </source>
</evidence>
<evidence type="ECO:0000313" key="2">
    <source>
        <dbReference type="Proteomes" id="UP001597163"/>
    </source>
</evidence>
<sequence>MIPALILYLIRRFKRKSSSAKITNKLISKIKKIRALLFFALMICLSAFTSFNNSESITYNVINGDKTIGTIKTIKNGFKDSETYTLESNIKAKFLFKFNIIGKEKSVYKKGILVFSSVFRTVNNKTKTNHKIVLDGNHYNLESNKNSQALNVSLIKQNLITLYYEEPIGISSVFCDNIKQMAPVKPMGKGQYKVEFTNGKYNVFHYKNGKCIKIEAKSTLFNVDLIPVNHE</sequence>
<dbReference type="Pfam" id="PF19630">
    <property type="entry name" value="DUF6134"/>
    <property type="match status" value="1"/>
</dbReference>
<gene>
    <name evidence="1" type="ORF">ACFQ2E_14385</name>
</gene>
<accession>A0ABW3RF13</accession>